<evidence type="ECO:0000313" key="2">
    <source>
        <dbReference type="EMBL" id="EOO03074.1"/>
    </source>
</evidence>
<feature type="region of interest" description="Disordered" evidence="1">
    <location>
        <begin position="44"/>
        <end position="100"/>
    </location>
</feature>
<sequence length="137" mass="15548">MAQKPPLSNGILDSRGRQTPLALQSQARYSYRIDKARRVFVTVGVLSPNDGEDQTDESTDEDEEEDDDKDEGESEEPEEIDKDSRCSVEEQGDGNRDQLRKLEDQFGQLDIGDAKVWEPPMWQNTLILCRHVGSFFG</sequence>
<reference evidence="3" key="1">
    <citation type="journal article" date="2013" name="Genome Announc.">
        <title>Draft genome sequence of the ascomycete Phaeoacremonium aleophilum strain UCR-PA7, a causal agent of the esca disease complex in grapevines.</title>
        <authorList>
            <person name="Blanco-Ulate B."/>
            <person name="Rolshausen P."/>
            <person name="Cantu D."/>
        </authorList>
    </citation>
    <scope>NUCLEOTIDE SEQUENCE [LARGE SCALE GENOMIC DNA]</scope>
    <source>
        <strain evidence="3">UCR-PA7</strain>
    </source>
</reference>
<gene>
    <name evidence="2" type="ORF">UCRPA7_1414</name>
</gene>
<protein>
    <submittedName>
        <fullName evidence="2">Uncharacterized protein</fullName>
    </submittedName>
</protein>
<dbReference type="RefSeq" id="XP_007912186.1">
    <property type="nucleotide sequence ID" value="XM_007913995.1"/>
</dbReference>
<name>R8BUV5_PHAM7</name>
<dbReference type="GeneID" id="19321560"/>
<feature type="region of interest" description="Disordered" evidence="1">
    <location>
        <begin position="1"/>
        <end position="22"/>
    </location>
</feature>
<dbReference type="KEGG" id="tmn:UCRPA7_1414"/>
<dbReference type="EMBL" id="KB932872">
    <property type="protein sequence ID" value="EOO03074.1"/>
    <property type="molecule type" value="Genomic_DNA"/>
</dbReference>
<keyword evidence="3" id="KW-1185">Reference proteome</keyword>
<organism evidence="2 3">
    <name type="scientific">Phaeoacremonium minimum (strain UCR-PA7)</name>
    <name type="common">Esca disease fungus</name>
    <name type="synonym">Togninia minima</name>
    <dbReference type="NCBI Taxonomy" id="1286976"/>
    <lineage>
        <taxon>Eukaryota</taxon>
        <taxon>Fungi</taxon>
        <taxon>Dikarya</taxon>
        <taxon>Ascomycota</taxon>
        <taxon>Pezizomycotina</taxon>
        <taxon>Sordariomycetes</taxon>
        <taxon>Sordariomycetidae</taxon>
        <taxon>Togniniales</taxon>
        <taxon>Togniniaceae</taxon>
        <taxon>Phaeoacremonium</taxon>
    </lineage>
</organism>
<feature type="compositionally biased region" description="Basic and acidic residues" evidence="1">
    <location>
        <begin position="82"/>
        <end position="100"/>
    </location>
</feature>
<evidence type="ECO:0000313" key="3">
    <source>
        <dbReference type="Proteomes" id="UP000014074"/>
    </source>
</evidence>
<proteinExistence type="predicted"/>
<accession>R8BUV5</accession>
<evidence type="ECO:0000256" key="1">
    <source>
        <dbReference type="SAM" id="MobiDB-lite"/>
    </source>
</evidence>
<dbReference type="Proteomes" id="UP000014074">
    <property type="component" value="Unassembled WGS sequence"/>
</dbReference>
<dbReference type="AlphaFoldDB" id="R8BUV5"/>
<feature type="compositionally biased region" description="Acidic residues" evidence="1">
    <location>
        <begin position="50"/>
        <end position="81"/>
    </location>
</feature>
<dbReference type="HOGENOM" id="CLU_1866515_0_0_1"/>